<evidence type="ECO:0000313" key="3">
    <source>
        <dbReference type="EMBL" id="GAA3635906.1"/>
    </source>
</evidence>
<feature type="compositionally biased region" description="Basic residues" evidence="1">
    <location>
        <begin position="99"/>
        <end position="109"/>
    </location>
</feature>
<feature type="region of interest" description="Disordered" evidence="1">
    <location>
        <begin position="99"/>
        <end position="118"/>
    </location>
</feature>
<comment type="caution">
    <text evidence="3">The sequence shown here is derived from an EMBL/GenBank/DDBJ whole genome shotgun (WGS) entry which is preliminary data.</text>
</comment>
<dbReference type="RefSeq" id="WP_231488792.1">
    <property type="nucleotide sequence ID" value="NZ_BAAAZO010000012.1"/>
</dbReference>
<keyword evidence="2" id="KW-1133">Transmembrane helix</keyword>
<gene>
    <name evidence="3" type="ORF">GCM10022223_62920</name>
</gene>
<proteinExistence type="predicted"/>
<evidence type="ECO:0000313" key="4">
    <source>
        <dbReference type="Proteomes" id="UP001501074"/>
    </source>
</evidence>
<evidence type="ECO:0000256" key="1">
    <source>
        <dbReference type="SAM" id="MobiDB-lite"/>
    </source>
</evidence>
<dbReference type="EMBL" id="BAAAZO010000012">
    <property type="protein sequence ID" value="GAA3635906.1"/>
    <property type="molecule type" value="Genomic_DNA"/>
</dbReference>
<organism evidence="3 4">
    <name type="scientific">Kineosporia mesophila</name>
    <dbReference type="NCBI Taxonomy" id="566012"/>
    <lineage>
        <taxon>Bacteria</taxon>
        <taxon>Bacillati</taxon>
        <taxon>Actinomycetota</taxon>
        <taxon>Actinomycetes</taxon>
        <taxon>Kineosporiales</taxon>
        <taxon>Kineosporiaceae</taxon>
        <taxon>Kineosporia</taxon>
    </lineage>
</organism>
<reference evidence="4" key="1">
    <citation type="journal article" date="2019" name="Int. J. Syst. Evol. Microbiol.">
        <title>The Global Catalogue of Microorganisms (GCM) 10K type strain sequencing project: providing services to taxonomists for standard genome sequencing and annotation.</title>
        <authorList>
            <consortium name="The Broad Institute Genomics Platform"/>
            <consortium name="The Broad Institute Genome Sequencing Center for Infectious Disease"/>
            <person name="Wu L."/>
            <person name="Ma J."/>
        </authorList>
    </citation>
    <scope>NUCLEOTIDE SEQUENCE [LARGE SCALE GENOMIC DNA]</scope>
    <source>
        <strain evidence="4">JCM 16902</strain>
    </source>
</reference>
<name>A0ABP7AN34_9ACTN</name>
<keyword evidence="2" id="KW-0472">Membrane</keyword>
<protein>
    <submittedName>
        <fullName evidence="3">Uncharacterized protein</fullName>
    </submittedName>
</protein>
<dbReference type="Proteomes" id="UP001501074">
    <property type="component" value="Unassembled WGS sequence"/>
</dbReference>
<sequence>MDIWNWFLTVTGSNDMSSAWYGFWSGFGADLGEFAIVGGLISVYRQHICHARRCWRRGRYQVEGTKYRTCRKHDPSASGEDDDPTAEEIAASYRRARVALHRPHLRGSGHRSERGDEE</sequence>
<accession>A0ABP7AN34</accession>
<evidence type="ECO:0000256" key="2">
    <source>
        <dbReference type="SAM" id="Phobius"/>
    </source>
</evidence>
<feature type="transmembrane region" description="Helical" evidence="2">
    <location>
        <begin position="20"/>
        <end position="43"/>
    </location>
</feature>
<keyword evidence="4" id="KW-1185">Reference proteome</keyword>
<keyword evidence="2" id="KW-0812">Transmembrane</keyword>